<keyword evidence="2" id="KW-1185">Reference proteome</keyword>
<dbReference type="EMBL" id="JACMSF010000031">
    <property type="protein sequence ID" value="MBC2904931.1"/>
    <property type="molecule type" value="Genomic_DNA"/>
</dbReference>
<dbReference type="RefSeq" id="WP_186284796.1">
    <property type="nucleotide sequence ID" value="NZ_JACMSF010000031.1"/>
</dbReference>
<dbReference type="Proteomes" id="UP000584670">
    <property type="component" value="Unassembled WGS sequence"/>
</dbReference>
<gene>
    <name evidence="1" type="ORF">H4N64_25760</name>
</gene>
<protein>
    <submittedName>
        <fullName evidence="1">Uncharacterized protein</fullName>
    </submittedName>
</protein>
<sequence>MTQPVYDAVYKIDGDLKFRPVIRWTEDGNPLVVDDATGQLVEARSLPGFVQLAEDRHWRFKARSGRPETKGGR</sequence>
<organism evidence="1 2">
    <name type="scientific">Streptomyces cupreus</name>
    <dbReference type="NCBI Taxonomy" id="2759956"/>
    <lineage>
        <taxon>Bacteria</taxon>
        <taxon>Bacillati</taxon>
        <taxon>Actinomycetota</taxon>
        <taxon>Actinomycetes</taxon>
        <taxon>Kitasatosporales</taxon>
        <taxon>Streptomycetaceae</taxon>
        <taxon>Streptomyces</taxon>
    </lineage>
</organism>
<comment type="caution">
    <text evidence="1">The sequence shown here is derived from an EMBL/GenBank/DDBJ whole genome shotgun (WGS) entry which is preliminary data.</text>
</comment>
<proteinExistence type="predicted"/>
<dbReference type="AlphaFoldDB" id="A0A7X1J661"/>
<reference evidence="1 2" key="1">
    <citation type="submission" date="2020-08" db="EMBL/GenBank/DDBJ databases">
        <title>Streptomyces sp. PSKA01 genome sequencing and assembly.</title>
        <authorList>
            <person name="Mandal S."/>
            <person name="Maiti P.K."/>
            <person name="Das P."/>
        </authorList>
    </citation>
    <scope>NUCLEOTIDE SEQUENCE [LARGE SCALE GENOMIC DNA]</scope>
    <source>
        <strain evidence="1 2">PSKA01</strain>
    </source>
</reference>
<accession>A0A7X1J661</accession>
<evidence type="ECO:0000313" key="1">
    <source>
        <dbReference type="EMBL" id="MBC2904931.1"/>
    </source>
</evidence>
<evidence type="ECO:0000313" key="2">
    <source>
        <dbReference type="Proteomes" id="UP000584670"/>
    </source>
</evidence>
<name>A0A7X1J661_9ACTN</name>